<feature type="region of interest" description="Disordered" evidence="2">
    <location>
        <begin position="137"/>
        <end position="161"/>
    </location>
</feature>
<feature type="region of interest" description="Disordered" evidence="2">
    <location>
        <begin position="1"/>
        <end position="57"/>
    </location>
</feature>
<gene>
    <name evidence="4" type="ORF">H0H81_002276</name>
</gene>
<organism evidence="4 5">
    <name type="scientific">Sphagnurus paluster</name>
    <dbReference type="NCBI Taxonomy" id="117069"/>
    <lineage>
        <taxon>Eukaryota</taxon>
        <taxon>Fungi</taxon>
        <taxon>Dikarya</taxon>
        <taxon>Basidiomycota</taxon>
        <taxon>Agaricomycotina</taxon>
        <taxon>Agaricomycetes</taxon>
        <taxon>Agaricomycetidae</taxon>
        <taxon>Agaricales</taxon>
        <taxon>Tricholomatineae</taxon>
        <taxon>Lyophyllaceae</taxon>
        <taxon>Sphagnurus</taxon>
    </lineage>
</organism>
<dbReference type="PROSITE" id="PS50157">
    <property type="entry name" value="ZINC_FINGER_C2H2_2"/>
    <property type="match status" value="1"/>
</dbReference>
<evidence type="ECO:0000313" key="4">
    <source>
        <dbReference type="EMBL" id="KAG5638008.1"/>
    </source>
</evidence>
<evidence type="ECO:0000259" key="3">
    <source>
        <dbReference type="PROSITE" id="PS50157"/>
    </source>
</evidence>
<sequence length="731" mass="79410">MFTPFSHEPASTPSSVFFTSVSSTSRLPDSEERQGQMSTAPRTCAGPQSYAELNYDATGPPQYANHVHFDALNRFSSMPPNPRALTMNTRMTTHSEHHPSNKIYPAPEPTNTQTHAAEVTSAHPTNNVVPNVVGEASMTSPPVPPNNQADSLHPTSVVGKGKRKRILTNEVLDDYAQPQTLKFITSTTGPVRRVRKITDQSQVEPGRHCYDCKKNFTTPSTLGRHKKKCHKVNGSGDRSASGEAELSAAPASKTKKPRTDWNPAAPESGPQALSRIPDATFSMGVIKMSSHKTQPKGYERTPRRQFIGENYGVAAATQVAYRPDTMPSHAAPLPQSAGPYAPPPYPPPQYLLAHIADSVIAQPPETVAQIMNFQARESQAAVDMFEEVNPRNRVHNVPSYPAPHLSLGHGRRTGTTQSWIPGGTSTQVLQHAMHQPSLVECAPFIPNLRNGPYAPAARDAFQQVSGYGLSSVAGSLNNLATYHQQPAHPTAGHMQSHITHQPQYDADAHNNPIIYDPAGPTTERYMEELNNIQPDLHLVQLPQHGLAMNQGTTELVTQANPPVDYGHIAQAEDYAEAYAAAPAVQPSQQLLRAFQTKEVASLTLEAALAAAAAAAQQEDASIPVRTHTNPTRRAAGPDGRFPLFEEENGFTAALSEWFSTFANTGDVDPCAAASNSWQDLPQAIPDTDNHVSTNEFSYTVVTPTMAENADRGVQRTSPRQLRRHTSQTTLF</sequence>
<comment type="caution">
    <text evidence="4">The sequence shown here is derived from an EMBL/GenBank/DDBJ whole genome shotgun (WGS) entry which is preliminary data.</text>
</comment>
<dbReference type="AlphaFoldDB" id="A0A9P7K5R2"/>
<protein>
    <recommendedName>
        <fullName evidence="3">C2H2-type domain-containing protein</fullName>
    </recommendedName>
</protein>
<accession>A0A9P7K5R2</accession>
<dbReference type="PROSITE" id="PS00028">
    <property type="entry name" value="ZINC_FINGER_C2H2_1"/>
    <property type="match status" value="1"/>
</dbReference>
<dbReference type="EMBL" id="JABCKI010005788">
    <property type="protein sequence ID" value="KAG5638008.1"/>
    <property type="molecule type" value="Genomic_DNA"/>
</dbReference>
<name>A0A9P7K5R2_9AGAR</name>
<feature type="domain" description="C2H2-type" evidence="3">
    <location>
        <begin position="207"/>
        <end position="230"/>
    </location>
</feature>
<dbReference type="InterPro" id="IPR013087">
    <property type="entry name" value="Znf_C2H2_type"/>
</dbReference>
<feature type="region of interest" description="Disordered" evidence="2">
    <location>
        <begin position="220"/>
        <end position="276"/>
    </location>
</feature>
<evidence type="ECO:0000313" key="5">
    <source>
        <dbReference type="Proteomes" id="UP000717328"/>
    </source>
</evidence>
<keyword evidence="1" id="KW-0862">Zinc</keyword>
<evidence type="ECO:0000256" key="1">
    <source>
        <dbReference type="PROSITE-ProRule" id="PRU00042"/>
    </source>
</evidence>
<keyword evidence="5" id="KW-1185">Reference proteome</keyword>
<evidence type="ECO:0000256" key="2">
    <source>
        <dbReference type="SAM" id="MobiDB-lite"/>
    </source>
</evidence>
<feature type="compositionally biased region" description="Low complexity" evidence="2">
    <location>
        <begin position="11"/>
        <end position="25"/>
    </location>
</feature>
<dbReference type="GO" id="GO:0008270">
    <property type="term" value="F:zinc ion binding"/>
    <property type="evidence" value="ECO:0007669"/>
    <property type="project" value="UniProtKB-KW"/>
</dbReference>
<reference evidence="4" key="1">
    <citation type="submission" date="2021-02" db="EMBL/GenBank/DDBJ databases">
        <authorList>
            <person name="Nieuwenhuis M."/>
            <person name="Van De Peppel L.J.J."/>
        </authorList>
    </citation>
    <scope>NUCLEOTIDE SEQUENCE</scope>
    <source>
        <strain evidence="4">D49</strain>
    </source>
</reference>
<keyword evidence="1" id="KW-0863">Zinc-finger</keyword>
<reference evidence="4" key="2">
    <citation type="submission" date="2021-10" db="EMBL/GenBank/DDBJ databases">
        <title>Phylogenomics reveals ancestral predisposition of the termite-cultivated fungus Termitomyces towards a domesticated lifestyle.</title>
        <authorList>
            <person name="Auxier B."/>
            <person name="Grum-Grzhimaylo A."/>
            <person name="Cardenas M.E."/>
            <person name="Lodge J.D."/>
            <person name="Laessoe T."/>
            <person name="Pedersen O."/>
            <person name="Smith M.E."/>
            <person name="Kuyper T.W."/>
            <person name="Franco-Molano E.A."/>
            <person name="Baroni T.J."/>
            <person name="Aanen D.K."/>
        </authorList>
    </citation>
    <scope>NUCLEOTIDE SEQUENCE</scope>
    <source>
        <strain evidence="4">D49</strain>
    </source>
</reference>
<proteinExistence type="predicted"/>
<feature type="region of interest" description="Disordered" evidence="2">
    <location>
        <begin position="709"/>
        <end position="731"/>
    </location>
</feature>
<dbReference type="Proteomes" id="UP000717328">
    <property type="component" value="Unassembled WGS sequence"/>
</dbReference>
<keyword evidence="1" id="KW-0479">Metal-binding</keyword>